<dbReference type="RefSeq" id="WP_259531080.1">
    <property type="nucleotide sequence ID" value="NZ_JANLCK010000017.1"/>
</dbReference>
<keyword evidence="2" id="KW-0378">Hydrolase</keyword>
<dbReference type="EMBL" id="JANLCK010000017">
    <property type="protein sequence ID" value="MCS5727978.1"/>
    <property type="molecule type" value="Genomic_DNA"/>
</dbReference>
<dbReference type="InterPro" id="IPR012341">
    <property type="entry name" value="6hp_glycosidase-like_sf"/>
</dbReference>
<dbReference type="InterPro" id="IPR011081">
    <property type="entry name" value="Big_4"/>
</dbReference>
<feature type="signal peptide" evidence="4">
    <location>
        <begin position="1"/>
        <end position="35"/>
    </location>
</feature>
<dbReference type="Pfam" id="PF22633">
    <property type="entry name" value="F5_F8_type_C_2"/>
    <property type="match status" value="1"/>
</dbReference>
<feature type="domain" description="F5/8 type C" evidence="5">
    <location>
        <begin position="1079"/>
        <end position="1157"/>
    </location>
</feature>
<dbReference type="Pfam" id="PF24135">
    <property type="entry name" value="DUF7402"/>
    <property type="match status" value="1"/>
</dbReference>
<dbReference type="Pfam" id="PF00041">
    <property type="entry name" value="fn3"/>
    <property type="match status" value="1"/>
</dbReference>
<dbReference type="SUPFAM" id="SSF49265">
    <property type="entry name" value="Fibronectin type III"/>
    <property type="match status" value="1"/>
</dbReference>
<comment type="caution">
    <text evidence="7">The sequence shown here is derived from an EMBL/GenBank/DDBJ whole genome shotgun (WGS) entry which is preliminary data.</text>
</comment>
<dbReference type="CDD" id="cd00063">
    <property type="entry name" value="FN3"/>
    <property type="match status" value="1"/>
</dbReference>
<organism evidence="7 8">
    <name type="scientific">Herbiconiux oxytropis</name>
    <dbReference type="NCBI Taxonomy" id="2970915"/>
    <lineage>
        <taxon>Bacteria</taxon>
        <taxon>Bacillati</taxon>
        <taxon>Actinomycetota</taxon>
        <taxon>Actinomycetes</taxon>
        <taxon>Micrococcales</taxon>
        <taxon>Microbacteriaceae</taxon>
        <taxon>Herbiconiux</taxon>
    </lineage>
</organism>
<evidence type="ECO:0000256" key="3">
    <source>
        <dbReference type="ARBA" id="ARBA00023326"/>
    </source>
</evidence>
<dbReference type="Pfam" id="PF04122">
    <property type="entry name" value="CW_binding_2"/>
    <property type="match status" value="1"/>
</dbReference>
<proteinExistence type="predicted"/>
<dbReference type="InterPro" id="IPR050964">
    <property type="entry name" value="Striated_Muscle_Regulatory"/>
</dbReference>
<dbReference type="SMART" id="SM00060">
    <property type="entry name" value="FN3"/>
    <property type="match status" value="1"/>
</dbReference>
<dbReference type="Gene3D" id="2.60.120.260">
    <property type="entry name" value="Galactose-binding domain-like"/>
    <property type="match status" value="2"/>
</dbReference>
<keyword evidence="3" id="KW-0624">Polysaccharide degradation</keyword>
<keyword evidence="4" id="KW-0732">Signal</keyword>
<dbReference type="InterPro" id="IPR036116">
    <property type="entry name" value="FN3_sf"/>
</dbReference>
<dbReference type="InterPro" id="IPR000421">
    <property type="entry name" value="FA58C"/>
</dbReference>
<evidence type="ECO:0000259" key="5">
    <source>
        <dbReference type="PROSITE" id="PS50022"/>
    </source>
</evidence>
<dbReference type="InterPro" id="IPR054491">
    <property type="entry name" value="MGH1-like_GH"/>
</dbReference>
<dbReference type="InterPro" id="IPR013783">
    <property type="entry name" value="Ig-like_fold"/>
</dbReference>
<dbReference type="InterPro" id="IPR055826">
    <property type="entry name" value="DUF7402"/>
</dbReference>
<keyword evidence="2" id="KW-0326">Glycosidase</keyword>
<dbReference type="Proteomes" id="UP001165587">
    <property type="component" value="Unassembled WGS sequence"/>
</dbReference>
<feature type="domain" description="F5/8 type C" evidence="5">
    <location>
        <begin position="831"/>
        <end position="984"/>
    </location>
</feature>
<name>A0AA41XJH3_9MICO</name>
<dbReference type="GO" id="GO:0016798">
    <property type="term" value="F:hydrolase activity, acting on glycosyl bonds"/>
    <property type="evidence" value="ECO:0007669"/>
    <property type="project" value="UniProtKB-KW"/>
</dbReference>
<dbReference type="PANTHER" id="PTHR13817:SF73">
    <property type="entry name" value="FIBRONECTIN TYPE-III DOMAIN-CONTAINING PROTEIN"/>
    <property type="match status" value="1"/>
</dbReference>
<evidence type="ECO:0000256" key="4">
    <source>
        <dbReference type="SAM" id="SignalP"/>
    </source>
</evidence>
<dbReference type="PANTHER" id="PTHR13817">
    <property type="entry name" value="TITIN"/>
    <property type="match status" value="1"/>
</dbReference>
<dbReference type="InterPro" id="IPR008928">
    <property type="entry name" value="6-hairpin_glycosidase_sf"/>
</dbReference>
<dbReference type="Gene3D" id="2.60.40.10">
    <property type="entry name" value="Immunoglobulins"/>
    <property type="match status" value="2"/>
</dbReference>
<accession>A0AA41XJH3</accession>
<sequence length="1593" mass="166908">MTPPRHRPKAVLGKTAAGIVTAALLTAGLASPAFAAPNADLGYPVFTGSDTPVPATGVEYDTRSELGAIFDADVAAGAGSSPDNDFWFDEMLARTGTAGSFGDDNQWLFSRGKAVFMKAHDPAVLGFGGDVAYWESISGRGAYAITLTVDGAPVTLTEVQAERKQTPSYWRSTFTTSDAELTLVQTKYITDGNVAVTNVELRSAGGAKSVGVSASSPYATTAEGDELTGVTKALNNVTTVYPRFSGDGMTPADGALAGTVEVPAGGSATTKVQLGFVTPEIASSRTEYDAYRAAEPGAAYTTHVTDYNRWWADNVPYLDTPEDNIDKSLYYRWWLMRFNFLDADAPGNTFQFPTAVEGVLGYNNAIVLTSGMFIDDLKYFRDPAYSYGTWVSAGEAAKSYKYVDNPGDPANWSNSYTQYISDAAWRSYQLHGGPTPIAESLGTYAANDVEGLIDAYDTDDSGLIDYNWGAMTGNDADAVSFDVRPGASMDRAENAYLYANALAGASAFDAAGETAKADEMRAFAADIKAKVLDLLWDDEDNLFKHRFTSDGELVKWKETNNYYPFSVGLVPKPGDADYTDDYVDALRLFGDDDQYPIFPFFTANQADKAEAAAEGSPGSNNFSVINSTVLFRLYSAALREYDTDAITAESYKKLLYWNAWAHYQNGGDNRLPDQNEFWADGSADPAKIGYRSWIHHTILGATNFTMIEDTMGLRSRDDAMIELDPIDIGWDHFTANNIRFRDHDLTITWDKPGGERHYGESVPEGYSVFLDGTLAFTVDSLAHVVYDPATGTVTSDDGAEVLSSAAATVKQANEVQFDSADRVTDVFAKAGRNIDSASASSANIAEGATATATFEADGRPASAAVNGTTINEPFWGTAGSPNAKDSLTVDLGSAQAIDDVRVYFYQSSSTATVAGYTEPQDYQVEYLDGDEWKRVPDQARSPLYPQANYNRIQFPEITTSQLRVTVSHAPGLKTGIKEVEAFATGIAAPAAGNSAPFVDAYVDQTGAVPGQVNLAGVVKDDGLPGDSLSSTWSVVSAPEGGTAVFADASAASTTAQFTVEGEYVLRLAASDGELDSSKELTVQGGLPEGGVNVAPGATPSASYTAGWNSIASVNDGVSVFSGGASNTTWATWSGNRPARQWLQYDWAEPQRLDKVELSFWRDQNGDDIGDGVAIPKSWKLEAWDGSAWVEVGNPSGYGREGDSPNVVTFDQVTTTKLRATFEASTNGSTFAAVGVSEFAAFVEAPVSVDPVAVRTAVGSVPTLPETVTGVYADGSRAELAVAWPAIDPAQVAAEGSFTVTGVATGASLPALATVWVRATPPGQINTVDPVTVSTPAGRAPSLPGTVTVQYNDGSRQSGIAVEWAAIDPAAYAAPGTFTVQGTVAGSPQQAVATVTVTGGAEATAPAVPAAPTATVDGPTATVAWSAPDDGGSAITSYTVTIHDALDAAVRTIEVTEGLGASMSAAVEGLTPGEYTATVTATNAVGTSAASPASAPFTIAGTEPEPTAVDRIAGADRYEVAVNTSKAGFPDGSSTVYVASGAVFPDALSAAPAATVAGAPILLTTTADLPAGVAAEIKRLGASKIVIVGGTATV</sequence>
<dbReference type="InterPro" id="IPR008979">
    <property type="entry name" value="Galactose-bd-like_sf"/>
</dbReference>
<evidence type="ECO:0000313" key="7">
    <source>
        <dbReference type="EMBL" id="MCS5727978.1"/>
    </source>
</evidence>
<dbReference type="PROSITE" id="PS50853">
    <property type="entry name" value="FN3"/>
    <property type="match status" value="1"/>
</dbReference>
<evidence type="ECO:0000313" key="8">
    <source>
        <dbReference type="Proteomes" id="UP001165587"/>
    </source>
</evidence>
<keyword evidence="8" id="KW-1185">Reference proteome</keyword>
<keyword evidence="1" id="KW-0677">Repeat</keyword>
<dbReference type="InterPro" id="IPR007253">
    <property type="entry name" value="Cell_wall-bd_2"/>
</dbReference>
<feature type="non-terminal residue" evidence="7">
    <location>
        <position position="1593"/>
    </location>
</feature>
<dbReference type="InterPro" id="IPR003961">
    <property type="entry name" value="FN3_dom"/>
</dbReference>
<gene>
    <name evidence="7" type="ORF">N1028_18930</name>
</gene>
<evidence type="ECO:0000256" key="1">
    <source>
        <dbReference type="ARBA" id="ARBA00022737"/>
    </source>
</evidence>
<evidence type="ECO:0000259" key="6">
    <source>
        <dbReference type="PROSITE" id="PS50853"/>
    </source>
</evidence>
<reference evidence="7" key="1">
    <citation type="submission" date="2022-08" db="EMBL/GenBank/DDBJ databases">
        <authorList>
            <person name="Deng Y."/>
            <person name="Han X.-F."/>
            <person name="Zhang Y.-Q."/>
        </authorList>
    </citation>
    <scope>NUCLEOTIDE SEQUENCE</scope>
    <source>
        <strain evidence="7">CPCC 203407</strain>
    </source>
</reference>
<feature type="domain" description="Fibronectin type-III" evidence="6">
    <location>
        <begin position="1404"/>
        <end position="1504"/>
    </location>
</feature>
<keyword evidence="3" id="KW-0119">Carbohydrate metabolism</keyword>
<evidence type="ECO:0000256" key="2">
    <source>
        <dbReference type="ARBA" id="ARBA00023295"/>
    </source>
</evidence>
<dbReference type="PROSITE" id="PS50022">
    <property type="entry name" value="FA58C_3"/>
    <property type="match status" value="2"/>
</dbReference>
<dbReference type="SUPFAM" id="SSF48208">
    <property type="entry name" value="Six-hairpin glycosidases"/>
    <property type="match status" value="1"/>
</dbReference>
<dbReference type="Pfam" id="PF07532">
    <property type="entry name" value="Big_4"/>
    <property type="match status" value="2"/>
</dbReference>
<dbReference type="Pfam" id="PF22422">
    <property type="entry name" value="MGH1-like_GH"/>
    <property type="match status" value="1"/>
</dbReference>
<protein>
    <submittedName>
        <fullName evidence="7">Ig-like domain-containing protein</fullName>
    </submittedName>
</protein>
<dbReference type="SUPFAM" id="SSF49785">
    <property type="entry name" value="Galactose-binding domain-like"/>
    <property type="match status" value="2"/>
</dbReference>
<dbReference type="Gene3D" id="1.50.10.10">
    <property type="match status" value="1"/>
</dbReference>
<feature type="chain" id="PRO_5041240014" evidence="4">
    <location>
        <begin position="36"/>
        <end position="1593"/>
    </location>
</feature>
<dbReference type="GO" id="GO:0000272">
    <property type="term" value="P:polysaccharide catabolic process"/>
    <property type="evidence" value="ECO:0007669"/>
    <property type="project" value="UniProtKB-KW"/>
</dbReference>